<evidence type="ECO:0000313" key="10">
    <source>
        <dbReference type="Proteomes" id="UP000306985"/>
    </source>
</evidence>
<reference evidence="9 10" key="1">
    <citation type="submission" date="2019-05" db="EMBL/GenBank/DDBJ databases">
        <title>Nakamurella sp. N5BH11, whole genome shotgun sequence.</title>
        <authorList>
            <person name="Tuo L."/>
        </authorList>
    </citation>
    <scope>NUCLEOTIDE SEQUENCE [LARGE SCALE GENOMIC DNA]</scope>
    <source>
        <strain evidence="9 10">N5BH11</strain>
    </source>
</reference>
<evidence type="ECO:0000256" key="5">
    <source>
        <dbReference type="ARBA" id="ARBA00023163"/>
    </source>
</evidence>
<name>A0A4U6QLB4_9ACTN</name>
<protein>
    <recommendedName>
        <fullName evidence="6">RNA polymerase sigma factor</fullName>
    </recommendedName>
</protein>
<dbReference type="InterPro" id="IPR013324">
    <property type="entry name" value="RNA_pol_sigma_r3/r4-like"/>
</dbReference>
<dbReference type="InterPro" id="IPR036388">
    <property type="entry name" value="WH-like_DNA-bd_sf"/>
</dbReference>
<dbReference type="RefSeq" id="WP_137448235.1">
    <property type="nucleotide sequence ID" value="NZ_SZZH01000001.1"/>
</dbReference>
<organism evidence="9 10">
    <name type="scientific">Nakamurella flava</name>
    <dbReference type="NCBI Taxonomy" id="2576308"/>
    <lineage>
        <taxon>Bacteria</taxon>
        <taxon>Bacillati</taxon>
        <taxon>Actinomycetota</taxon>
        <taxon>Actinomycetes</taxon>
        <taxon>Nakamurellales</taxon>
        <taxon>Nakamurellaceae</taxon>
        <taxon>Nakamurella</taxon>
    </lineage>
</organism>
<dbReference type="Gene3D" id="1.10.10.10">
    <property type="entry name" value="Winged helix-like DNA-binding domain superfamily/Winged helix DNA-binding domain"/>
    <property type="match status" value="1"/>
</dbReference>
<feature type="domain" description="RNA polymerase sigma-70 region 2" evidence="7">
    <location>
        <begin position="28"/>
        <end position="94"/>
    </location>
</feature>
<dbReference type="PANTHER" id="PTHR43133:SF61">
    <property type="entry name" value="ECF RNA POLYMERASE SIGMA FACTOR SIGC"/>
    <property type="match status" value="1"/>
</dbReference>
<dbReference type="SUPFAM" id="SSF88946">
    <property type="entry name" value="Sigma2 domain of RNA polymerase sigma factors"/>
    <property type="match status" value="1"/>
</dbReference>
<evidence type="ECO:0000313" key="9">
    <source>
        <dbReference type="EMBL" id="TKV60932.1"/>
    </source>
</evidence>
<evidence type="ECO:0000256" key="6">
    <source>
        <dbReference type="RuleBase" id="RU000716"/>
    </source>
</evidence>
<evidence type="ECO:0000256" key="1">
    <source>
        <dbReference type="ARBA" id="ARBA00010641"/>
    </source>
</evidence>
<dbReference type="InterPro" id="IPR014284">
    <property type="entry name" value="RNA_pol_sigma-70_dom"/>
</dbReference>
<evidence type="ECO:0000259" key="8">
    <source>
        <dbReference type="Pfam" id="PF08281"/>
    </source>
</evidence>
<keyword evidence="4 6" id="KW-0238">DNA-binding</keyword>
<dbReference type="GO" id="GO:0006352">
    <property type="term" value="P:DNA-templated transcription initiation"/>
    <property type="evidence" value="ECO:0007669"/>
    <property type="project" value="InterPro"/>
</dbReference>
<gene>
    <name evidence="9" type="ORF">FDO65_04545</name>
</gene>
<dbReference type="OrthoDB" id="3821507at2"/>
<dbReference type="InterPro" id="IPR007627">
    <property type="entry name" value="RNA_pol_sigma70_r2"/>
</dbReference>
<evidence type="ECO:0000256" key="3">
    <source>
        <dbReference type="ARBA" id="ARBA00023082"/>
    </source>
</evidence>
<dbReference type="NCBIfam" id="TIGR02937">
    <property type="entry name" value="sigma70-ECF"/>
    <property type="match status" value="1"/>
</dbReference>
<accession>A0A4U6QLB4</accession>
<dbReference type="GO" id="GO:0016987">
    <property type="term" value="F:sigma factor activity"/>
    <property type="evidence" value="ECO:0007669"/>
    <property type="project" value="UniProtKB-KW"/>
</dbReference>
<dbReference type="EMBL" id="SZZH01000001">
    <property type="protein sequence ID" value="TKV60932.1"/>
    <property type="molecule type" value="Genomic_DNA"/>
</dbReference>
<dbReference type="InterPro" id="IPR000838">
    <property type="entry name" value="RNA_pol_sigma70_ECF_CS"/>
</dbReference>
<evidence type="ECO:0000256" key="2">
    <source>
        <dbReference type="ARBA" id="ARBA00023015"/>
    </source>
</evidence>
<dbReference type="InterPro" id="IPR013325">
    <property type="entry name" value="RNA_pol_sigma_r2"/>
</dbReference>
<feature type="domain" description="RNA polymerase sigma factor 70 region 4 type 2" evidence="8">
    <location>
        <begin position="127"/>
        <end position="178"/>
    </location>
</feature>
<dbReference type="Gene3D" id="1.10.1740.10">
    <property type="match status" value="1"/>
</dbReference>
<dbReference type="InterPro" id="IPR039425">
    <property type="entry name" value="RNA_pol_sigma-70-like"/>
</dbReference>
<dbReference type="SUPFAM" id="SSF88659">
    <property type="entry name" value="Sigma3 and sigma4 domains of RNA polymerase sigma factors"/>
    <property type="match status" value="1"/>
</dbReference>
<dbReference type="Proteomes" id="UP000306985">
    <property type="component" value="Unassembled WGS sequence"/>
</dbReference>
<dbReference type="CDD" id="cd06171">
    <property type="entry name" value="Sigma70_r4"/>
    <property type="match status" value="1"/>
</dbReference>
<dbReference type="AlphaFoldDB" id="A0A4U6QLB4"/>
<keyword evidence="2 6" id="KW-0805">Transcription regulation</keyword>
<dbReference type="Pfam" id="PF04542">
    <property type="entry name" value="Sigma70_r2"/>
    <property type="match status" value="1"/>
</dbReference>
<comment type="similarity">
    <text evidence="1 6">Belongs to the sigma-70 factor family. ECF subfamily.</text>
</comment>
<keyword evidence="10" id="KW-1185">Reference proteome</keyword>
<dbReference type="PROSITE" id="PS01063">
    <property type="entry name" value="SIGMA70_ECF"/>
    <property type="match status" value="1"/>
</dbReference>
<comment type="caution">
    <text evidence="9">The sequence shown here is derived from an EMBL/GenBank/DDBJ whole genome shotgun (WGS) entry which is preliminary data.</text>
</comment>
<dbReference type="GO" id="GO:0003677">
    <property type="term" value="F:DNA binding"/>
    <property type="evidence" value="ECO:0007669"/>
    <property type="project" value="UniProtKB-KW"/>
</dbReference>
<proteinExistence type="inferred from homology"/>
<dbReference type="PANTHER" id="PTHR43133">
    <property type="entry name" value="RNA POLYMERASE ECF-TYPE SIGMA FACTO"/>
    <property type="match status" value="1"/>
</dbReference>
<dbReference type="InterPro" id="IPR013249">
    <property type="entry name" value="RNA_pol_sigma70_r4_t2"/>
</dbReference>
<dbReference type="GO" id="GO:0006950">
    <property type="term" value="P:response to stress"/>
    <property type="evidence" value="ECO:0007669"/>
    <property type="project" value="UniProtKB-ARBA"/>
</dbReference>
<sequence>MSTDGSWAQAERWVPAAVAGDPTAVDQLIRCTQADVWRFIASLAGRGEADDLTQETYLRALRALGGFEGRSGLRTWLLVIARRTVVDHLRRQASRPRTADLDDWTVPAERAAARWRPSSRSSGAATEVTDLLDRLPVERREALVLTQLVGLGYAEAADVIGCPVGTVRSRVARAREELATMLAAGGGQEGPSAAAR</sequence>
<evidence type="ECO:0000256" key="4">
    <source>
        <dbReference type="ARBA" id="ARBA00023125"/>
    </source>
</evidence>
<evidence type="ECO:0000259" key="7">
    <source>
        <dbReference type="Pfam" id="PF04542"/>
    </source>
</evidence>
<dbReference type="Pfam" id="PF08281">
    <property type="entry name" value="Sigma70_r4_2"/>
    <property type="match status" value="1"/>
</dbReference>
<keyword evidence="3 6" id="KW-0731">Sigma factor</keyword>
<keyword evidence="5 6" id="KW-0804">Transcription</keyword>